<dbReference type="InterPro" id="IPR011009">
    <property type="entry name" value="Kinase-like_dom_sf"/>
</dbReference>
<sequence length="164" mass="18645">MTEISTGKPPHYKVEYDEILAIKICNGLRPEFANGTPDCYIQLANKCMDANPSNRPNASDICKNLSVWHYIIYYSVAENKNELTILYAFKTADEIIPTLSTELPNYSKDKLTSKLLNFKNLSGPINSLSAELSKICGSRKWDFSISDDDVSLTKEIKYHEITYY</sequence>
<proteinExistence type="predicted"/>
<dbReference type="SUPFAM" id="SSF56112">
    <property type="entry name" value="Protein kinase-like (PK-like)"/>
    <property type="match status" value="1"/>
</dbReference>
<name>A0A397VX50_9GLOM</name>
<protein>
    <recommendedName>
        <fullName evidence="3">Serine-threonine/tyrosine-protein kinase catalytic domain-containing protein</fullName>
    </recommendedName>
</protein>
<dbReference type="Proteomes" id="UP000266673">
    <property type="component" value="Unassembled WGS sequence"/>
</dbReference>
<accession>A0A397VX50</accession>
<gene>
    <name evidence="1" type="ORF">C2G38_243681</name>
</gene>
<organism evidence="1 2">
    <name type="scientific">Gigaspora rosea</name>
    <dbReference type="NCBI Taxonomy" id="44941"/>
    <lineage>
        <taxon>Eukaryota</taxon>
        <taxon>Fungi</taxon>
        <taxon>Fungi incertae sedis</taxon>
        <taxon>Mucoromycota</taxon>
        <taxon>Glomeromycotina</taxon>
        <taxon>Glomeromycetes</taxon>
        <taxon>Diversisporales</taxon>
        <taxon>Gigasporaceae</taxon>
        <taxon>Gigaspora</taxon>
    </lineage>
</organism>
<comment type="caution">
    <text evidence="1">The sequence shown here is derived from an EMBL/GenBank/DDBJ whole genome shotgun (WGS) entry which is preliminary data.</text>
</comment>
<evidence type="ECO:0008006" key="3">
    <source>
        <dbReference type="Google" id="ProtNLM"/>
    </source>
</evidence>
<reference evidence="1 2" key="1">
    <citation type="submission" date="2018-06" db="EMBL/GenBank/DDBJ databases">
        <title>Comparative genomics reveals the genomic features of Rhizophagus irregularis, R. cerebriforme, R. diaphanum and Gigaspora rosea, and their symbiotic lifestyle signature.</title>
        <authorList>
            <person name="Morin E."/>
            <person name="San Clemente H."/>
            <person name="Chen E.C.H."/>
            <person name="De La Providencia I."/>
            <person name="Hainaut M."/>
            <person name="Kuo A."/>
            <person name="Kohler A."/>
            <person name="Murat C."/>
            <person name="Tang N."/>
            <person name="Roy S."/>
            <person name="Loubradou J."/>
            <person name="Henrissat B."/>
            <person name="Grigoriev I.V."/>
            <person name="Corradi N."/>
            <person name="Roux C."/>
            <person name="Martin F.M."/>
        </authorList>
    </citation>
    <scope>NUCLEOTIDE SEQUENCE [LARGE SCALE GENOMIC DNA]</scope>
    <source>
        <strain evidence="1 2">DAOM 194757</strain>
    </source>
</reference>
<evidence type="ECO:0000313" key="1">
    <source>
        <dbReference type="EMBL" id="RIB26518.1"/>
    </source>
</evidence>
<keyword evidence="2" id="KW-1185">Reference proteome</keyword>
<dbReference type="Gene3D" id="1.10.510.10">
    <property type="entry name" value="Transferase(Phosphotransferase) domain 1"/>
    <property type="match status" value="1"/>
</dbReference>
<dbReference type="OrthoDB" id="163159at2759"/>
<dbReference type="AlphaFoldDB" id="A0A397VX50"/>
<dbReference type="EMBL" id="QKWP01000133">
    <property type="protein sequence ID" value="RIB26518.1"/>
    <property type="molecule type" value="Genomic_DNA"/>
</dbReference>
<evidence type="ECO:0000313" key="2">
    <source>
        <dbReference type="Proteomes" id="UP000266673"/>
    </source>
</evidence>